<reference evidence="1 2" key="1">
    <citation type="submission" date="2017-04" db="EMBL/GenBank/DDBJ databases">
        <title>The new phylogeny of genus Mycobacterium.</title>
        <authorList>
            <person name="Tortoli E."/>
            <person name="Trovato A."/>
            <person name="Cirillo D.M."/>
        </authorList>
    </citation>
    <scope>NUCLEOTIDE SEQUENCE [LARGE SCALE GENOMIC DNA]</scope>
    <source>
        <strain evidence="1 2">TBL 1200985</strain>
    </source>
</reference>
<comment type="caution">
    <text evidence="1">The sequence shown here is derived from an EMBL/GenBank/DDBJ whole genome shotgun (WGS) entry which is preliminary data.</text>
</comment>
<organism evidence="1 2">
    <name type="scientific">Mycobacterium decipiens</name>
    <dbReference type="NCBI Taxonomy" id="1430326"/>
    <lineage>
        <taxon>Bacteria</taxon>
        <taxon>Bacillati</taxon>
        <taxon>Actinomycetota</taxon>
        <taxon>Actinomycetes</taxon>
        <taxon>Mycobacteriales</taxon>
        <taxon>Mycobacteriaceae</taxon>
        <taxon>Mycobacterium</taxon>
    </lineage>
</organism>
<dbReference type="AlphaFoldDB" id="A0A1X2LU97"/>
<evidence type="ECO:0000313" key="2">
    <source>
        <dbReference type="Proteomes" id="UP000193247"/>
    </source>
</evidence>
<accession>A0A1X2LU97</accession>
<protein>
    <submittedName>
        <fullName evidence="1">Uncharacterized protein</fullName>
    </submittedName>
</protein>
<gene>
    <name evidence="1" type="ORF">B8W66_12515</name>
</gene>
<evidence type="ECO:0000313" key="1">
    <source>
        <dbReference type="EMBL" id="OSC40511.1"/>
    </source>
</evidence>
<name>A0A1X2LU97_9MYCO</name>
<proteinExistence type="predicted"/>
<dbReference type="Proteomes" id="UP000193247">
    <property type="component" value="Unassembled WGS sequence"/>
</dbReference>
<sequence>MLGELRVSELRYRAVLEALDAAVIAWPHPALSRRARPASDANPRTGYASTVTTKRIRIDTQAIFNDGAIETPLAA</sequence>
<dbReference type="EMBL" id="NCXP01000013">
    <property type="protein sequence ID" value="OSC40511.1"/>
    <property type="molecule type" value="Genomic_DNA"/>
</dbReference>
<keyword evidence="2" id="KW-1185">Reference proteome</keyword>